<evidence type="ECO:0000256" key="1">
    <source>
        <dbReference type="ARBA" id="ARBA00022737"/>
    </source>
</evidence>
<dbReference type="AlphaFoldDB" id="A0A6V7PAG5"/>
<dbReference type="InterPro" id="IPR002110">
    <property type="entry name" value="Ankyrin_rpt"/>
</dbReference>
<evidence type="ECO:0000256" key="3">
    <source>
        <dbReference type="PROSITE-ProRule" id="PRU00023"/>
    </source>
</evidence>
<evidence type="ECO:0000256" key="2">
    <source>
        <dbReference type="ARBA" id="ARBA00023043"/>
    </source>
</evidence>
<sequence length="290" mass="31130">MRQKSTEEVCIVDFDDDALDTIVNRKADGGITALHMAALNGHGDAVQLLLDLGARVSEVTVEDGTTIDLIGAGSTPLHYAACGGNAVCCQILIARGANLNAENSNGWTPLMVARSWHRNWLEGILSRQPEARILTPPSPYLSLPLMSIMGIAREYGWKSTDLSPAYIDHVLSAWNGDAPLQPRVLHEMRPLPVLHQQHLDHCAGPAGAIPCPLCRHAIVSFIALPGMTSPVRELPRTSLSLSLCTTCPAVSSDSDASIPAQYCRPDFQCTRIPPIGSSSFRPSVARGSLL</sequence>
<gene>
    <name evidence="4" type="ORF">CB5_LOCUS11053</name>
</gene>
<dbReference type="PROSITE" id="PS50088">
    <property type="entry name" value="ANK_REPEAT"/>
    <property type="match status" value="2"/>
</dbReference>
<accession>A0A6V7PAG5</accession>
<keyword evidence="2 3" id="KW-0040">ANK repeat</keyword>
<evidence type="ECO:0000313" key="4">
    <source>
        <dbReference type="EMBL" id="CAD1827842.1"/>
    </source>
</evidence>
<dbReference type="Pfam" id="PF12796">
    <property type="entry name" value="Ank_2"/>
    <property type="match status" value="1"/>
</dbReference>
<reference evidence="4" key="1">
    <citation type="submission" date="2020-07" db="EMBL/GenBank/DDBJ databases">
        <authorList>
            <person name="Lin J."/>
        </authorList>
    </citation>
    <scope>NUCLEOTIDE SEQUENCE</scope>
</reference>
<dbReference type="SMART" id="SM00248">
    <property type="entry name" value="ANK"/>
    <property type="match status" value="2"/>
</dbReference>
<dbReference type="EMBL" id="LR862146">
    <property type="protein sequence ID" value="CAD1827842.1"/>
    <property type="molecule type" value="Genomic_DNA"/>
</dbReference>
<dbReference type="SUPFAM" id="SSF48403">
    <property type="entry name" value="Ankyrin repeat"/>
    <property type="match status" value="1"/>
</dbReference>
<keyword evidence="1" id="KW-0677">Repeat</keyword>
<organism evidence="4">
    <name type="scientific">Ananas comosus var. bracteatus</name>
    <name type="common">red pineapple</name>
    <dbReference type="NCBI Taxonomy" id="296719"/>
    <lineage>
        <taxon>Eukaryota</taxon>
        <taxon>Viridiplantae</taxon>
        <taxon>Streptophyta</taxon>
        <taxon>Embryophyta</taxon>
        <taxon>Tracheophyta</taxon>
        <taxon>Spermatophyta</taxon>
        <taxon>Magnoliopsida</taxon>
        <taxon>Liliopsida</taxon>
        <taxon>Poales</taxon>
        <taxon>Bromeliaceae</taxon>
        <taxon>Bromelioideae</taxon>
        <taxon>Ananas</taxon>
    </lineage>
</organism>
<name>A0A6V7PAG5_ANACO</name>
<dbReference type="PANTHER" id="PTHR24161:SF85">
    <property type="entry name" value="PALMITOYLTRANSFERASE HIP14"/>
    <property type="match status" value="1"/>
</dbReference>
<protein>
    <submittedName>
        <fullName evidence="4">Uncharacterized protein</fullName>
    </submittedName>
</protein>
<dbReference type="Gene3D" id="1.25.40.20">
    <property type="entry name" value="Ankyrin repeat-containing domain"/>
    <property type="match status" value="1"/>
</dbReference>
<dbReference type="InterPro" id="IPR036770">
    <property type="entry name" value="Ankyrin_rpt-contain_sf"/>
</dbReference>
<dbReference type="PANTHER" id="PTHR24161">
    <property type="entry name" value="ANK_REP_REGION DOMAIN-CONTAINING PROTEIN-RELATED"/>
    <property type="match status" value="1"/>
</dbReference>
<dbReference type="PROSITE" id="PS50297">
    <property type="entry name" value="ANK_REP_REGION"/>
    <property type="match status" value="2"/>
</dbReference>
<feature type="repeat" description="ANK" evidence="3">
    <location>
        <begin position="72"/>
        <end position="104"/>
    </location>
</feature>
<feature type="repeat" description="ANK" evidence="3">
    <location>
        <begin position="29"/>
        <end position="61"/>
    </location>
</feature>
<proteinExistence type="predicted"/>
<dbReference type="Pfam" id="PF13637">
    <property type="entry name" value="Ank_4"/>
    <property type="match status" value="1"/>
</dbReference>
<dbReference type="PRINTS" id="PR01415">
    <property type="entry name" value="ANKYRIN"/>
</dbReference>